<accession>A0A2J6PHQ5</accession>
<keyword evidence="2" id="KW-1133">Transmembrane helix</keyword>
<protein>
    <submittedName>
        <fullName evidence="3">Uncharacterized protein</fullName>
    </submittedName>
</protein>
<evidence type="ECO:0000313" key="4">
    <source>
        <dbReference type="Proteomes" id="UP000235672"/>
    </source>
</evidence>
<dbReference type="AlphaFoldDB" id="A0A2J6PHQ5"/>
<feature type="transmembrane region" description="Helical" evidence="2">
    <location>
        <begin position="40"/>
        <end position="61"/>
    </location>
</feature>
<feature type="region of interest" description="Disordered" evidence="1">
    <location>
        <begin position="1"/>
        <end position="32"/>
    </location>
</feature>
<keyword evidence="4" id="KW-1185">Reference proteome</keyword>
<keyword evidence="2" id="KW-0812">Transmembrane</keyword>
<feature type="compositionally biased region" description="Basic and acidic residues" evidence="1">
    <location>
        <begin position="1"/>
        <end position="17"/>
    </location>
</feature>
<evidence type="ECO:0000256" key="2">
    <source>
        <dbReference type="SAM" id="Phobius"/>
    </source>
</evidence>
<organism evidence="3 4">
    <name type="scientific">Hyaloscypha hepaticicola</name>
    <dbReference type="NCBI Taxonomy" id="2082293"/>
    <lineage>
        <taxon>Eukaryota</taxon>
        <taxon>Fungi</taxon>
        <taxon>Dikarya</taxon>
        <taxon>Ascomycota</taxon>
        <taxon>Pezizomycotina</taxon>
        <taxon>Leotiomycetes</taxon>
        <taxon>Helotiales</taxon>
        <taxon>Hyaloscyphaceae</taxon>
        <taxon>Hyaloscypha</taxon>
    </lineage>
</organism>
<name>A0A2J6PHQ5_9HELO</name>
<evidence type="ECO:0000313" key="3">
    <source>
        <dbReference type="EMBL" id="PMD13581.1"/>
    </source>
</evidence>
<keyword evidence="2" id="KW-0472">Membrane</keyword>
<proteinExistence type="predicted"/>
<gene>
    <name evidence="3" type="ORF">NA56DRAFT_711974</name>
</gene>
<reference evidence="3 4" key="1">
    <citation type="submission" date="2016-05" db="EMBL/GenBank/DDBJ databases">
        <title>A degradative enzymes factory behind the ericoid mycorrhizal symbiosis.</title>
        <authorList>
            <consortium name="DOE Joint Genome Institute"/>
            <person name="Martino E."/>
            <person name="Morin E."/>
            <person name="Grelet G."/>
            <person name="Kuo A."/>
            <person name="Kohler A."/>
            <person name="Daghino S."/>
            <person name="Barry K."/>
            <person name="Choi C."/>
            <person name="Cichocki N."/>
            <person name="Clum A."/>
            <person name="Copeland A."/>
            <person name="Hainaut M."/>
            <person name="Haridas S."/>
            <person name="Labutti K."/>
            <person name="Lindquist E."/>
            <person name="Lipzen A."/>
            <person name="Khouja H.-R."/>
            <person name="Murat C."/>
            <person name="Ohm R."/>
            <person name="Olson A."/>
            <person name="Spatafora J."/>
            <person name="Veneault-Fourrey C."/>
            <person name="Henrissat B."/>
            <person name="Grigoriev I."/>
            <person name="Martin F."/>
            <person name="Perotto S."/>
        </authorList>
    </citation>
    <scope>NUCLEOTIDE SEQUENCE [LARGE SCALE GENOMIC DNA]</scope>
    <source>
        <strain evidence="3 4">UAMH 7357</strain>
    </source>
</reference>
<sequence length="114" mass="12807">MAPSVTHEKSPRVRSSERQGSNSGESEEEAPEEDLSLIEYLLAGLFITSIWIIGGMVKIYLTILAQKRRLRVIASAPDLILKDMTGVIEEENVTWLDQYMRENGEKKPGEDDEG</sequence>
<evidence type="ECO:0000256" key="1">
    <source>
        <dbReference type="SAM" id="MobiDB-lite"/>
    </source>
</evidence>
<dbReference type="EMBL" id="KZ613530">
    <property type="protein sequence ID" value="PMD13581.1"/>
    <property type="molecule type" value="Genomic_DNA"/>
</dbReference>
<dbReference type="Proteomes" id="UP000235672">
    <property type="component" value="Unassembled WGS sequence"/>
</dbReference>